<feature type="transmembrane region" description="Helical" evidence="1">
    <location>
        <begin position="149"/>
        <end position="182"/>
    </location>
</feature>
<protein>
    <recommendedName>
        <fullName evidence="2">PH domain-containing protein</fullName>
    </recommendedName>
</protein>
<evidence type="ECO:0000313" key="4">
    <source>
        <dbReference type="Proteomes" id="UP000014387"/>
    </source>
</evidence>
<feature type="transmembrane region" description="Helical" evidence="1">
    <location>
        <begin position="79"/>
        <end position="104"/>
    </location>
</feature>
<keyword evidence="1" id="KW-0812">Transmembrane</keyword>
<evidence type="ECO:0000256" key="1">
    <source>
        <dbReference type="SAM" id="Phobius"/>
    </source>
</evidence>
<proteinExistence type="predicted"/>
<comment type="caution">
    <text evidence="3">The sequence shown here is derived from an EMBL/GenBank/DDBJ whole genome shotgun (WGS) entry which is preliminary data.</text>
</comment>
<dbReference type="Proteomes" id="UP000014387">
    <property type="component" value="Unassembled WGS sequence"/>
</dbReference>
<dbReference type="PROSITE" id="PS50003">
    <property type="entry name" value="PH_DOMAIN"/>
    <property type="match status" value="1"/>
</dbReference>
<evidence type="ECO:0000259" key="2">
    <source>
        <dbReference type="PROSITE" id="PS50003"/>
    </source>
</evidence>
<accession>A0A9W5RE86</accession>
<gene>
    <name evidence="3" type="ORF">HMPREF9238_00608</name>
</gene>
<dbReference type="RefSeq" id="WP_016443965.1">
    <property type="nucleotide sequence ID" value="NZ_KE150266.1"/>
</dbReference>
<dbReference type="AlphaFoldDB" id="A0A9W5RE86"/>
<dbReference type="OrthoDB" id="3271852at2"/>
<feature type="transmembrane region" description="Helical" evidence="1">
    <location>
        <begin position="124"/>
        <end position="143"/>
    </location>
</feature>
<sequence>MSQPAPTEREELQKWLEQLRDLLVNLRGLYLSQKQVLASAKPQKALRHLLTLRTLTVLLAFCVFLTPAAITVVRMPTVLPVLTFILVFIFAIPFLAITFISWVFKIGTYKKGVSLAQAHSRRIWVLLIALIGANLILYTLFFLKADSLPFAPIILLSFGYGAAAGLIMWLSCNLAILAYNALAKRVNLHRAKRNVPIEEKALTIAKQMNPYAQKLVDYYGDSFPQTYLDEMVVDRLAYLVSSFRANTLTDALNLYEEEQHRLRLEQNQHFMMLQQQQIQRNQSINAAINTGLHLYNIAQVSMLRR</sequence>
<feature type="domain" description="PH" evidence="2">
    <location>
        <begin position="1"/>
        <end position="24"/>
    </location>
</feature>
<keyword evidence="1" id="KW-0472">Membrane</keyword>
<feature type="transmembrane region" description="Helical" evidence="1">
    <location>
        <begin position="50"/>
        <end position="73"/>
    </location>
</feature>
<dbReference type="EMBL" id="AGWN01000001">
    <property type="protein sequence ID" value="EPD30853.1"/>
    <property type="molecule type" value="Genomic_DNA"/>
</dbReference>
<keyword evidence="4" id="KW-1185">Reference proteome</keyword>
<organism evidence="3 4">
    <name type="scientific">Gleimia europaea ACS-120-V-Col10b</name>
    <dbReference type="NCBI Taxonomy" id="883069"/>
    <lineage>
        <taxon>Bacteria</taxon>
        <taxon>Bacillati</taxon>
        <taxon>Actinomycetota</taxon>
        <taxon>Actinomycetes</taxon>
        <taxon>Actinomycetales</taxon>
        <taxon>Actinomycetaceae</taxon>
        <taxon>Gleimia</taxon>
    </lineage>
</organism>
<evidence type="ECO:0000313" key="3">
    <source>
        <dbReference type="EMBL" id="EPD30853.1"/>
    </source>
</evidence>
<keyword evidence="1" id="KW-1133">Transmembrane helix</keyword>
<dbReference type="InterPro" id="IPR001849">
    <property type="entry name" value="PH_domain"/>
</dbReference>
<name>A0A9W5RE86_9ACTO</name>
<reference evidence="3 4" key="1">
    <citation type="submission" date="2013-05" db="EMBL/GenBank/DDBJ databases">
        <title>The Genome Sequence of Actinomyces europaeus ACS-120-V-COL10B.</title>
        <authorList>
            <consortium name="The Broad Institute Genomics Platform"/>
            <person name="Earl A."/>
            <person name="Ward D."/>
            <person name="Feldgarden M."/>
            <person name="Gevers D."/>
            <person name="Saerens B."/>
            <person name="Vaneechoutte M."/>
            <person name="Walker B."/>
            <person name="Young S."/>
            <person name="Zeng Q."/>
            <person name="Gargeya S."/>
            <person name="Fitzgerald M."/>
            <person name="Haas B."/>
            <person name="Abouelleil A."/>
            <person name="Allen A.W."/>
            <person name="Alvarado L."/>
            <person name="Arachchi H.M."/>
            <person name="Berlin A.M."/>
            <person name="Chapman S.B."/>
            <person name="Gainer-Dewar J."/>
            <person name="Goldberg J."/>
            <person name="Griggs A."/>
            <person name="Gujja S."/>
            <person name="Hansen M."/>
            <person name="Howarth C."/>
            <person name="Imamovic A."/>
            <person name="Ireland A."/>
            <person name="Larimer J."/>
            <person name="McCowan C."/>
            <person name="Murphy C."/>
            <person name="Pearson M."/>
            <person name="Poon T.W."/>
            <person name="Priest M."/>
            <person name="Roberts A."/>
            <person name="Saif S."/>
            <person name="Shea T."/>
            <person name="Sisk P."/>
            <person name="Sykes S."/>
            <person name="Wortman J."/>
            <person name="Nusbaum C."/>
            <person name="Birren B."/>
        </authorList>
    </citation>
    <scope>NUCLEOTIDE SEQUENCE [LARGE SCALE GENOMIC DNA]</scope>
    <source>
        <strain evidence="3 4">ACS-120-V-Col10b</strain>
    </source>
</reference>